<dbReference type="InterPro" id="IPR001471">
    <property type="entry name" value="AP2/ERF_dom"/>
</dbReference>
<evidence type="ECO:0000256" key="2">
    <source>
        <dbReference type="ARBA" id="ARBA00023015"/>
    </source>
</evidence>
<proteinExistence type="predicted"/>
<keyword evidence="9" id="KW-1185">Reference proteome</keyword>
<evidence type="ECO:0000313" key="8">
    <source>
        <dbReference type="EMBL" id="KAL2620390.1"/>
    </source>
</evidence>
<dbReference type="InterPro" id="IPR016177">
    <property type="entry name" value="DNA-bd_dom_sf"/>
</dbReference>
<dbReference type="PRINTS" id="PR00367">
    <property type="entry name" value="ETHRSPELEMNT"/>
</dbReference>
<dbReference type="GO" id="GO:0005634">
    <property type="term" value="C:nucleus"/>
    <property type="evidence" value="ECO:0007669"/>
    <property type="project" value="UniProtKB-SubCell"/>
</dbReference>
<dbReference type="Pfam" id="PF00847">
    <property type="entry name" value="AP2"/>
    <property type="match status" value="1"/>
</dbReference>
<evidence type="ECO:0000256" key="3">
    <source>
        <dbReference type="ARBA" id="ARBA00023125"/>
    </source>
</evidence>
<evidence type="ECO:0000256" key="6">
    <source>
        <dbReference type="SAM" id="MobiDB-lite"/>
    </source>
</evidence>
<protein>
    <recommendedName>
        <fullName evidence="7">AP2/ERF domain-containing protein</fullName>
    </recommendedName>
</protein>
<dbReference type="CDD" id="cd00018">
    <property type="entry name" value="AP2"/>
    <property type="match status" value="1"/>
</dbReference>
<feature type="compositionally biased region" description="Basic and acidic residues" evidence="6">
    <location>
        <begin position="42"/>
        <end position="58"/>
    </location>
</feature>
<keyword evidence="4" id="KW-0804">Transcription</keyword>
<evidence type="ECO:0000259" key="7">
    <source>
        <dbReference type="PROSITE" id="PS51032"/>
    </source>
</evidence>
<sequence length="509" mass="54905">MVGRILPMEPSSYSSPLETTPTNSRCSGGNGGVVGGVKKKKVADGEKKTGKRNREGRYRGVRRRPWGRYAAEIRDPNTKERKWLGTFDTAEDAACAYDNAARQMRGPKARTNFNFPGPLSSHEPQQQQMMLPSVECGGPSSPSSSGACSSLLFHSSSGAFDNPSFPSPKSSPCSNALEWIQRSLNSTSAAAFGSTNSSKKNNTFWDHPRVSACSDTSRNVFADVIATSRTTIPSDGSLASGRNVFPDVTDLGKSCSIPSGGFPLVSSRCVFPDATTVSTSCSIPSDVFLLADTKKVTSNNNIFPEVNTRPLASSNCDTESCSEASSSVTSSSSRSSGAPLSPLSLNDSCLLPLSSSSSMSFTLSELHRLWTPETYSVCSSVDNSPTAGTTALHSPVWSDDLWAQGSLKLEQHEQQRNLELEQRNSEFEPCELYGIGEILKQQPPALDSCSTGYSSDHHGDEDFLLESMTTLSEHEYNEILGFIPEFDEDPTLLLRDPSISAGLRFLEEC</sequence>
<gene>
    <name evidence="8" type="ORF">R1flu_000595</name>
</gene>
<dbReference type="PANTHER" id="PTHR31677">
    <property type="entry name" value="AP2 DOMAIN CLASS TRANSCRIPTION FACTOR"/>
    <property type="match status" value="1"/>
</dbReference>
<keyword evidence="2" id="KW-0805">Transcription regulation</keyword>
<organism evidence="8 9">
    <name type="scientific">Riccia fluitans</name>
    <dbReference type="NCBI Taxonomy" id="41844"/>
    <lineage>
        <taxon>Eukaryota</taxon>
        <taxon>Viridiplantae</taxon>
        <taxon>Streptophyta</taxon>
        <taxon>Embryophyta</taxon>
        <taxon>Marchantiophyta</taxon>
        <taxon>Marchantiopsida</taxon>
        <taxon>Marchantiidae</taxon>
        <taxon>Marchantiales</taxon>
        <taxon>Ricciaceae</taxon>
        <taxon>Riccia</taxon>
    </lineage>
</organism>
<feature type="domain" description="AP2/ERF" evidence="7">
    <location>
        <begin position="57"/>
        <end position="116"/>
    </location>
</feature>
<dbReference type="FunFam" id="3.30.730.10:FF:000001">
    <property type="entry name" value="Ethylene-responsive transcription factor 2"/>
    <property type="match status" value="1"/>
</dbReference>
<dbReference type="EMBL" id="JBHFFA010000006">
    <property type="protein sequence ID" value="KAL2620390.1"/>
    <property type="molecule type" value="Genomic_DNA"/>
</dbReference>
<dbReference type="PROSITE" id="PS51032">
    <property type="entry name" value="AP2_ERF"/>
    <property type="match status" value="1"/>
</dbReference>
<keyword evidence="3" id="KW-0238">DNA-binding</keyword>
<feature type="region of interest" description="Disordered" evidence="6">
    <location>
        <begin position="1"/>
        <end position="60"/>
    </location>
</feature>
<dbReference type="GO" id="GO:0003677">
    <property type="term" value="F:DNA binding"/>
    <property type="evidence" value="ECO:0007669"/>
    <property type="project" value="UniProtKB-KW"/>
</dbReference>
<name>A0ABD1Y1C4_9MARC</name>
<dbReference type="AlphaFoldDB" id="A0ABD1Y1C4"/>
<evidence type="ECO:0000256" key="4">
    <source>
        <dbReference type="ARBA" id="ARBA00023163"/>
    </source>
</evidence>
<dbReference type="InterPro" id="IPR036955">
    <property type="entry name" value="AP2/ERF_dom_sf"/>
</dbReference>
<comment type="caution">
    <text evidence="8">The sequence shown here is derived from an EMBL/GenBank/DDBJ whole genome shotgun (WGS) entry which is preliminary data.</text>
</comment>
<feature type="compositionally biased region" description="Polar residues" evidence="6">
    <location>
        <begin position="11"/>
        <end position="27"/>
    </location>
</feature>
<dbReference type="SMART" id="SM00380">
    <property type="entry name" value="AP2"/>
    <property type="match status" value="1"/>
</dbReference>
<dbReference type="PANTHER" id="PTHR31677:SF245">
    <property type="entry name" value="ETHYLENE-RESPONSIVE TRANSCRIPTION FACTOR ESR1"/>
    <property type="match status" value="1"/>
</dbReference>
<accession>A0ABD1Y1C4</accession>
<dbReference type="Gene3D" id="3.30.730.10">
    <property type="entry name" value="AP2/ERF domain"/>
    <property type="match status" value="1"/>
</dbReference>
<dbReference type="Proteomes" id="UP001605036">
    <property type="component" value="Unassembled WGS sequence"/>
</dbReference>
<reference evidence="8 9" key="1">
    <citation type="submission" date="2024-09" db="EMBL/GenBank/DDBJ databases">
        <title>Chromosome-scale assembly of Riccia fluitans.</title>
        <authorList>
            <person name="Paukszto L."/>
            <person name="Sawicki J."/>
            <person name="Karawczyk K."/>
            <person name="Piernik-Szablinska J."/>
            <person name="Szczecinska M."/>
            <person name="Mazdziarz M."/>
        </authorList>
    </citation>
    <scope>NUCLEOTIDE SEQUENCE [LARGE SCALE GENOMIC DNA]</scope>
    <source>
        <strain evidence="8">Rf_01</strain>
        <tissue evidence="8">Aerial parts of the thallus</tissue>
    </source>
</reference>
<evidence type="ECO:0000256" key="5">
    <source>
        <dbReference type="ARBA" id="ARBA00023242"/>
    </source>
</evidence>
<keyword evidence="5" id="KW-0539">Nucleus</keyword>
<evidence type="ECO:0000256" key="1">
    <source>
        <dbReference type="ARBA" id="ARBA00004123"/>
    </source>
</evidence>
<comment type="subcellular location">
    <subcellularLocation>
        <location evidence="1">Nucleus</location>
    </subcellularLocation>
</comment>
<dbReference type="SUPFAM" id="SSF54171">
    <property type="entry name" value="DNA-binding domain"/>
    <property type="match status" value="1"/>
</dbReference>
<evidence type="ECO:0000313" key="9">
    <source>
        <dbReference type="Proteomes" id="UP001605036"/>
    </source>
</evidence>